<keyword evidence="6 9" id="KW-0812">Transmembrane</keyword>
<keyword evidence="12" id="KW-1185">Reference proteome</keyword>
<evidence type="ECO:0000256" key="5">
    <source>
        <dbReference type="ARBA" id="ARBA00022597"/>
    </source>
</evidence>
<evidence type="ECO:0000256" key="2">
    <source>
        <dbReference type="ARBA" id="ARBA00009047"/>
    </source>
</evidence>
<sequence length="279" mass="31262">MQSSTSRYLAITVRYGLLVILAAAVIYPIVWVFLGSLKSQESFYTNPWGLPDQFHWEVYKIIFVDFHLQINVWNSLYISVISTLIIIMLSTMAAYGLIRLKWKGSKMVLGVILLGIMIPVHSTLIPIYLDLQAFNNYVDTRILLMLPYIAFGIPTSILILSGYYATISKDMEEAAVIDGSSIIGCFFKIIFPISMPAIATVAILSFIHSWNELLYALIFLRKTETQTLPVALLQFMGFYSTDWAQVLAAITVAMLPGVVIYMFLQNYIVQGITAGAVKG</sequence>
<evidence type="ECO:0000313" key="11">
    <source>
        <dbReference type="EMBL" id="MCU6791554.1"/>
    </source>
</evidence>
<evidence type="ECO:0000256" key="7">
    <source>
        <dbReference type="ARBA" id="ARBA00022989"/>
    </source>
</evidence>
<organism evidence="11 12">
    <name type="scientific">Paenibacillus baimaensis</name>
    <dbReference type="NCBI Taxonomy" id="2982185"/>
    <lineage>
        <taxon>Bacteria</taxon>
        <taxon>Bacillati</taxon>
        <taxon>Bacillota</taxon>
        <taxon>Bacilli</taxon>
        <taxon>Bacillales</taxon>
        <taxon>Paenibacillaceae</taxon>
        <taxon>Paenibacillus</taxon>
    </lineage>
</organism>
<dbReference type="CDD" id="cd06261">
    <property type="entry name" value="TM_PBP2"/>
    <property type="match status" value="1"/>
</dbReference>
<evidence type="ECO:0000256" key="9">
    <source>
        <dbReference type="RuleBase" id="RU363032"/>
    </source>
</evidence>
<name>A0ABT2UA77_9BACL</name>
<dbReference type="InterPro" id="IPR050901">
    <property type="entry name" value="BP-dep_ABC_trans_perm"/>
</dbReference>
<accession>A0ABT2UA77</accession>
<evidence type="ECO:0000256" key="6">
    <source>
        <dbReference type="ARBA" id="ARBA00022692"/>
    </source>
</evidence>
<dbReference type="EMBL" id="JAOQIO010000009">
    <property type="protein sequence ID" value="MCU6791554.1"/>
    <property type="molecule type" value="Genomic_DNA"/>
</dbReference>
<comment type="similarity">
    <text evidence="2">Belongs to the binding-protein-dependent transport system permease family. MalFG subfamily.</text>
</comment>
<keyword evidence="5" id="KW-0762">Sugar transport</keyword>
<protein>
    <submittedName>
        <fullName evidence="11">Carbohydrate ABC transporter permease</fullName>
    </submittedName>
</protein>
<gene>
    <name evidence="11" type="ORF">OB236_05355</name>
</gene>
<comment type="caution">
    <text evidence="11">The sequence shown here is derived from an EMBL/GenBank/DDBJ whole genome shotgun (WGS) entry which is preliminary data.</text>
</comment>
<reference evidence="11 12" key="1">
    <citation type="submission" date="2022-09" db="EMBL/GenBank/DDBJ databases">
        <authorList>
            <person name="Han X.L."/>
            <person name="Wang Q."/>
            <person name="Lu T."/>
        </authorList>
    </citation>
    <scope>NUCLEOTIDE SEQUENCE [LARGE SCALE GENOMIC DNA]</scope>
    <source>
        <strain evidence="11 12">WQ 127069</strain>
    </source>
</reference>
<evidence type="ECO:0000256" key="4">
    <source>
        <dbReference type="ARBA" id="ARBA00022475"/>
    </source>
</evidence>
<dbReference type="InterPro" id="IPR035906">
    <property type="entry name" value="MetI-like_sf"/>
</dbReference>
<feature type="transmembrane region" description="Helical" evidence="9">
    <location>
        <begin position="141"/>
        <end position="164"/>
    </location>
</feature>
<dbReference type="SUPFAM" id="SSF161098">
    <property type="entry name" value="MetI-like"/>
    <property type="match status" value="1"/>
</dbReference>
<feature type="transmembrane region" description="Helical" evidence="9">
    <location>
        <begin position="107"/>
        <end position="129"/>
    </location>
</feature>
<evidence type="ECO:0000313" key="12">
    <source>
        <dbReference type="Proteomes" id="UP001652445"/>
    </source>
</evidence>
<dbReference type="PANTHER" id="PTHR32243:SF50">
    <property type="entry name" value="MALTOSE_MALTODEXTRIN TRANSPORT SYSTEM PERMEASE PROTEIN MALG"/>
    <property type="match status" value="1"/>
</dbReference>
<evidence type="ECO:0000256" key="1">
    <source>
        <dbReference type="ARBA" id="ARBA00004651"/>
    </source>
</evidence>
<evidence type="ECO:0000259" key="10">
    <source>
        <dbReference type="PROSITE" id="PS50928"/>
    </source>
</evidence>
<feature type="transmembrane region" description="Helical" evidence="9">
    <location>
        <begin position="243"/>
        <end position="264"/>
    </location>
</feature>
<evidence type="ECO:0000256" key="8">
    <source>
        <dbReference type="ARBA" id="ARBA00023136"/>
    </source>
</evidence>
<comment type="subcellular location">
    <subcellularLocation>
        <location evidence="1 9">Cell membrane</location>
        <topology evidence="1 9">Multi-pass membrane protein</topology>
    </subcellularLocation>
</comment>
<keyword evidence="3 9" id="KW-0813">Transport</keyword>
<feature type="domain" description="ABC transmembrane type-1" evidence="10">
    <location>
        <begin position="72"/>
        <end position="264"/>
    </location>
</feature>
<feature type="transmembrane region" description="Helical" evidence="9">
    <location>
        <begin position="185"/>
        <end position="207"/>
    </location>
</feature>
<feature type="transmembrane region" description="Helical" evidence="9">
    <location>
        <begin position="76"/>
        <end position="95"/>
    </location>
</feature>
<evidence type="ECO:0000256" key="3">
    <source>
        <dbReference type="ARBA" id="ARBA00022448"/>
    </source>
</evidence>
<dbReference type="InterPro" id="IPR000515">
    <property type="entry name" value="MetI-like"/>
</dbReference>
<dbReference type="Pfam" id="PF00528">
    <property type="entry name" value="BPD_transp_1"/>
    <property type="match status" value="1"/>
</dbReference>
<proteinExistence type="inferred from homology"/>
<dbReference type="Proteomes" id="UP001652445">
    <property type="component" value="Unassembled WGS sequence"/>
</dbReference>
<keyword evidence="8 9" id="KW-0472">Membrane</keyword>
<dbReference type="Gene3D" id="1.10.3720.10">
    <property type="entry name" value="MetI-like"/>
    <property type="match status" value="1"/>
</dbReference>
<dbReference type="PANTHER" id="PTHR32243">
    <property type="entry name" value="MALTOSE TRANSPORT SYSTEM PERMEASE-RELATED"/>
    <property type="match status" value="1"/>
</dbReference>
<keyword evidence="4" id="KW-1003">Cell membrane</keyword>
<dbReference type="PROSITE" id="PS50928">
    <property type="entry name" value="ABC_TM1"/>
    <property type="match status" value="1"/>
</dbReference>
<keyword evidence="7 9" id="KW-1133">Transmembrane helix</keyword>
<feature type="transmembrane region" description="Helical" evidence="9">
    <location>
        <begin position="12"/>
        <end position="34"/>
    </location>
</feature>
<dbReference type="RefSeq" id="WP_262683091.1">
    <property type="nucleotide sequence ID" value="NZ_JAOQIO010000009.1"/>
</dbReference>